<organism evidence="15 16">
    <name type="scientific">Anaeramoeba flamelloides</name>
    <dbReference type="NCBI Taxonomy" id="1746091"/>
    <lineage>
        <taxon>Eukaryota</taxon>
        <taxon>Metamonada</taxon>
        <taxon>Anaeramoebidae</taxon>
        <taxon>Anaeramoeba</taxon>
    </lineage>
</organism>
<keyword evidence="11" id="KW-1208">Phospholipid metabolism</keyword>
<evidence type="ECO:0000313" key="16">
    <source>
        <dbReference type="Proteomes" id="UP001146793"/>
    </source>
</evidence>
<gene>
    <name evidence="15" type="ORF">M0812_00596</name>
</gene>
<evidence type="ECO:0000259" key="14">
    <source>
        <dbReference type="SMART" id="SM00563"/>
    </source>
</evidence>
<dbReference type="SUPFAM" id="SSF69593">
    <property type="entry name" value="Glycerol-3-phosphate (1)-acyltransferase"/>
    <property type="match status" value="1"/>
</dbReference>
<evidence type="ECO:0000256" key="8">
    <source>
        <dbReference type="ARBA" id="ARBA00023098"/>
    </source>
</evidence>
<comment type="similarity">
    <text evidence="3">Belongs to the 1-acyl-sn-glycerol-3-phosphate acyltransferase family.</text>
</comment>
<evidence type="ECO:0000256" key="2">
    <source>
        <dbReference type="ARBA" id="ARBA00005189"/>
    </source>
</evidence>
<keyword evidence="5" id="KW-0808">Transferase</keyword>
<evidence type="ECO:0000256" key="10">
    <source>
        <dbReference type="ARBA" id="ARBA00023209"/>
    </source>
</evidence>
<keyword evidence="6 13" id="KW-0812">Transmembrane</keyword>
<name>A0AAV8A7X9_9EUKA</name>
<evidence type="ECO:0000256" key="9">
    <source>
        <dbReference type="ARBA" id="ARBA00023136"/>
    </source>
</evidence>
<keyword evidence="4" id="KW-0444">Lipid biosynthesis</keyword>
<evidence type="ECO:0000256" key="3">
    <source>
        <dbReference type="ARBA" id="ARBA00008655"/>
    </source>
</evidence>
<comment type="subcellular location">
    <subcellularLocation>
        <location evidence="1">Membrane</location>
    </subcellularLocation>
</comment>
<evidence type="ECO:0000256" key="5">
    <source>
        <dbReference type="ARBA" id="ARBA00022679"/>
    </source>
</evidence>
<dbReference type="GO" id="GO:0016020">
    <property type="term" value="C:membrane"/>
    <property type="evidence" value="ECO:0007669"/>
    <property type="project" value="UniProtKB-SubCell"/>
</dbReference>
<dbReference type="GO" id="GO:0008654">
    <property type="term" value="P:phospholipid biosynthetic process"/>
    <property type="evidence" value="ECO:0007669"/>
    <property type="project" value="UniProtKB-KW"/>
</dbReference>
<dbReference type="EMBL" id="JANTQA010000015">
    <property type="protein sequence ID" value="KAJ3448120.1"/>
    <property type="molecule type" value="Genomic_DNA"/>
</dbReference>
<feature type="transmembrane region" description="Helical" evidence="13">
    <location>
        <begin position="43"/>
        <end position="67"/>
    </location>
</feature>
<sequence length="338" mass="40020">MSVTTEKEKEKEYDINTVTEKELNEIPRFKPWVLYNCSFKEKVLMICSFIFLFGWLRLIIQIFWHFFLAETLRLLTIGQDPNKPYSKFRKTLVSKWSSFWSRIMMFTLGYWWIEVKGKENLKKFKKQTKNRIFISNHQTLEDVPLLNYLVGCSFLSKEALSKVPLIGTTNTLIQGMYMSRKKSNTWLKEEIQNRYKNDDYIPLCVFAEGTTTNGKGVLQFRKGLFESGYTIHPIKIQFKGGLPFKFSEVSYTYQSVPFLFISILCNIINFVEVTYLEPYEPSEEEKKDSILFANNVRKKYIEQTGLPPYQGSYRDFVEYEKVLKTIRKRGTQNKKKTK</sequence>
<dbReference type="GO" id="GO:0008374">
    <property type="term" value="F:O-acyltransferase activity"/>
    <property type="evidence" value="ECO:0007669"/>
    <property type="project" value="InterPro"/>
</dbReference>
<proteinExistence type="inferred from homology"/>
<evidence type="ECO:0000256" key="6">
    <source>
        <dbReference type="ARBA" id="ARBA00022692"/>
    </source>
</evidence>
<dbReference type="AlphaFoldDB" id="A0AAV8A7X9"/>
<dbReference type="InterPro" id="IPR002123">
    <property type="entry name" value="Plipid/glycerol_acylTrfase"/>
</dbReference>
<accession>A0AAV8A7X9</accession>
<evidence type="ECO:0000256" key="12">
    <source>
        <dbReference type="ARBA" id="ARBA00023315"/>
    </source>
</evidence>
<dbReference type="InterPro" id="IPR045252">
    <property type="entry name" value="LPCAT1-like"/>
</dbReference>
<dbReference type="Proteomes" id="UP001146793">
    <property type="component" value="Unassembled WGS sequence"/>
</dbReference>
<reference evidence="15" key="1">
    <citation type="submission" date="2022-08" db="EMBL/GenBank/DDBJ databases">
        <title>Novel sulphate-reducing endosymbionts in the free-living metamonad Anaeramoeba.</title>
        <authorList>
            <person name="Jerlstrom-Hultqvist J."/>
            <person name="Cepicka I."/>
            <person name="Gallot-Lavallee L."/>
            <person name="Salas-Leiva D."/>
            <person name="Curtis B.A."/>
            <person name="Zahonova K."/>
            <person name="Pipaliya S."/>
            <person name="Dacks J."/>
            <person name="Roger A.J."/>
        </authorList>
    </citation>
    <scope>NUCLEOTIDE SEQUENCE</scope>
    <source>
        <strain evidence="15">Busselton2</strain>
    </source>
</reference>
<comment type="caution">
    <text evidence="15">The sequence shown here is derived from an EMBL/GenBank/DDBJ whole genome shotgun (WGS) entry which is preliminary data.</text>
</comment>
<evidence type="ECO:0000256" key="13">
    <source>
        <dbReference type="SAM" id="Phobius"/>
    </source>
</evidence>
<dbReference type="SMART" id="SM00563">
    <property type="entry name" value="PlsC"/>
    <property type="match status" value="1"/>
</dbReference>
<keyword evidence="8" id="KW-0443">Lipid metabolism</keyword>
<protein>
    <submittedName>
        <fullName evidence="15">Lysophosphatidylcholine acyltransferase</fullName>
    </submittedName>
</protein>
<evidence type="ECO:0000256" key="1">
    <source>
        <dbReference type="ARBA" id="ARBA00004370"/>
    </source>
</evidence>
<dbReference type="CDD" id="cd07991">
    <property type="entry name" value="LPLAT_LPCAT1-like"/>
    <property type="match status" value="1"/>
</dbReference>
<dbReference type="PANTHER" id="PTHR23063:SF52">
    <property type="entry name" value="LYSOPHOSPHATIDYLCHOLINE ACYLTRANSFERASE"/>
    <property type="match status" value="1"/>
</dbReference>
<keyword evidence="10" id="KW-0594">Phospholipid biosynthesis</keyword>
<evidence type="ECO:0000313" key="15">
    <source>
        <dbReference type="EMBL" id="KAJ3448120.1"/>
    </source>
</evidence>
<evidence type="ECO:0000256" key="11">
    <source>
        <dbReference type="ARBA" id="ARBA00023264"/>
    </source>
</evidence>
<evidence type="ECO:0000256" key="7">
    <source>
        <dbReference type="ARBA" id="ARBA00022989"/>
    </source>
</evidence>
<keyword evidence="12 15" id="KW-0012">Acyltransferase</keyword>
<comment type="pathway">
    <text evidence="2">Lipid metabolism.</text>
</comment>
<keyword evidence="9 13" id="KW-0472">Membrane</keyword>
<evidence type="ECO:0000256" key="4">
    <source>
        <dbReference type="ARBA" id="ARBA00022516"/>
    </source>
</evidence>
<keyword evidence="7 13" id="KW-1133">Transmembrane helix</keyword>
<dbReference type="Pfam" id="PF01553">
    <property type="entry name" value="Acyltransferase"/>
    <property type="match status" value="1"/>
</dbReference>
<dbReference type="PANTHER" id="PTHR23063">
    <property type="entry name" value="PHOSPHOLIPID ACYLTRANSFERASE"/>
    <property type="match status" value="1"/>
</dbReference>
<feature type="domain" description="Phospholipid/glycerol acyltransferase" evidence="14">
    <location>
        <begin position="131"/>
        <end position="239"/>
    </location>
</feature>